<evidence type="ECO:0000256" key="4">
    <source>
        <dbReference type="ARBA" id="ARBA00022741"/>
    </source>
</evidence>
<dbReference type="GO" id="GO:0000932">
    <property type="term" value="C:P-body"/>
    <property type="evidence" value="ECO:0007669"/>
    <property type="project" value="TreeGrafter"/>
</dbReference>
<keyword evidence="2 7" id="KW-0963">Cytoplasm</keyword>
<keyword evidence="3 7" id="KW-0507">mRNA processing</keyword>
<dbReference type="FunFam" id="1.10.287.3700:FF:000001">
    <property type="entry name" value="PAN2-PAN3 deadenylation complex subunit PAN3"/>
    <property type="match status" value="1"/>
</dbReference>
<dbReference type="GO" id="GO:0000289">
    <property type="term" value="P:nuclear-transcribed mRNA poly(A) tail shortening"/>
    <property type="evidence" value="ECO:0007669"/>
    <property type="project" value="UniProtKB-UniRule"/>
</dbReference>
<feature type="domain" description="Protein kinase" evidence="10">
    <location>
        <begin position="289"/>
        <end position="574"/>
    </location>
</feature>
<feature type="compositionally biased region" description="Low complexity" evidence="9">
    <location>
        <begin position="79"/>
        <end position="96"/>
    </location>
</feature>
<evidence type="ECO:0000313" key="13">
    <source>
        <dbReference type="Proteomes" id="UP000019384"/>
    </source>
</evidence>
<feature type="region of interest" description="Knob domain" evidence="7">
    <location>
        <begin position="561"/>
        <end position="653"/>
    </location>
</feature>
<protein>
    <recommendedName>
        <fullName evidence="7">PAN2-PAN3 deadenylation complex subunit PAN3</fullName>
    </recommendedName>
    <alternativeName>
        <fullName evidence="7">PAB1P-dependent poly(A)-specific ribonuclease</fullName>
    </alternativeName>
    <alternativeName>
        <fullName evidence="7">Poly(A)-nuclease deadenylation complex subunit 3</fullName>
        <shortName evidence="7">PAN deadenylation complex subunit 3</shortName>
    </alternativeName>
</protein>
<dbReference type="Gene3D" id="1.20.5.5160">
    <property type="match status" value="1"/>
</dbReference>
<dbReference type="HOGENOM" id="CLU_016423_1_0_1"/>
<feature type="binding site" evidence="7">
    <location>
        <begin position="367"/>
        <end position="374"/>
    </location>
    <ligand>
        <name>ATP</name>
        <dbReference type="ChEBI" id="CHEBI:30616"/>
    </ligand>
</feature>
<dbReference type="InterPro" id="IPR000571">
    <property type="entry name" value="Znf_CCCH"/>
</dbReference>
<evidence type="ECO:0000313" key="12">
    <source>
        <dbReference type="EMBL" id="CDK27533.1"/>
    </source>
</evidence>
<comment type="similarity">
    <text evidence="7">Belongs to the protein kinase superfamily. PAN3 family.</text>
</comment>
<comment type="domain">
    <text evidence="7">The N-terminal zinc finger binds to poly(A) RNA.</text>
</comment>
<comment type="function">
    <text evidence="7">Regulatory subunit of the poly(A)-nuclease (PAN) deadenylation complex, one of two cytoplasmic mRNA deadenylases involved in mRNA turnover. PAN specifically shortens poly(A) tails of RNA and the activity is stimulated by poly(A)-binding protein PAB1. PAN deadenylation is followed by rapid degradation of the shortened mRNA tails by the CCR4-NOT complex. Deadenylated mRNAs are then degraded by two alternative mechanisms, namely exosome-mediated 3'-5' exonucleolytic degradation, or deadenlyation-dependent mRNA decaping and subsequent 5'-3' exonucleolytic degradation by XRN1. May also be involved in post-transcriptional maturation of mRNA poly(A) tails. PAN3 acts as a positive regulator for PAN activity, recruiting the catalytic subunit PAN2 to mRNA via its interaction with RNA and with PAB1.</text>
</comment>
<dbReference type="STRING" id="1382522.W6MMV9"/>
<keyword evidence="8" id="KW-0863">Zinc-finger</keyword>
<dbReference type="Pfam" id="PF25586">
    <property type="entry name" value="zf-CCCH_PAN3"/>
    <property type="match status" value="1"/>
</dbReference>
<evidence type="ECO:0000256" key="5">
    <source>
        <dbReference type="ARBA" id="ARBA00022840"/>
    </source>
</evidence>
<dbReference type="GO" id="GO:0008270">
    <property type="term" value="F:zinc ion binding"/>
    <property type="evidence" value="ECO:0007669"/>
    <property type="project" value="UniProtKB-KW"/>
</dbReference>
<evidence type="ECO:0000256" key="3">
    <source>
        <dbReference type="ARBA" id="ARBA00022664"/>
    </source>
</evidence>
<dbReference type="GO" id="GO:0031251">
    <property type="term" value="C:PAN complex"/>
    <property type="evidence" value="ECO:0007669"/>
    <property type="project" value="UniProtKB-UniRule"/>
</dbReference>
<dbReference type="EMBL" id="HG793128">
    <property type="protein sequence ID" value="CDK27533.1"/>
    <property type="molecule type" value="Genomic_DNA"/>
</dbReference>
<evidence type="ECO:0000259" key="11">
    <source>
        <dbReference type="PROSITE" id="PS50103"/>
    </source>
</evidence>
<dbReference type="Gene3D" id="1.10.510.10">
    <property type="entry name" value="Transferase(Phosphotransferase) domain 1"/>
    <property type="match status" value="1"/>
</dbReference>
<evidence type="ECO:0000259" key="10">
    <source>
        <dbReference type="PROSITE" id="PS50011"/>
    </source>
</evidence>
<dbReference type="GO" id="GO:0006301">
    <property type="term" value="P:DNA damage tolerance"/>
    <property type="evidence" value="ECO:0007669"/>
    <property type="project" value="EnsemblFungi"/>
</dbReference>
<feature type="coiled-coil region" evidence="7">
    <location>
        <begin position="522"/>
        <end position="560"/>
    </location>
</feature>
<dbReference type="InterPro" id="IPR011009">
    <property type="entry name" value="Kinase-like_dom_sf"/>
</dbReference>
<evidence type="ECO:0000256" key="7">
    <source>
        <dbReference type="HAMAP-Rule" id="MF_03181"/>
    </source>
</evidence>
<dbReference type="InterPro" id="IPR030844">
    <property type="entry name" value="PAN3"/>
</dbReference>
<dbReference type="Gene3D" id="6.10.250.3160">
    <property type="match status" value="1"/>
</dbReference>
<accession>W6MMV9</accession>
<keyword evidence="5 7" id="KW-0067">ATP-binding</keyword>
<keyword evidence="8" id="KW-0479">Metal-binding</keyword>
<evidence type="ECO:0000256" key="2">
    <source>
        <dbReference type="ARBA" id="ARBA00022490"/>
    </source>
</evidence>
<keyword evidence="6 7" id="KW-0175">Coiled coil</keyword>
<dbReference type="PROSITE" id="PS50011">
    <property type="entry name" value="PROTEIN_KINASE_DOM"/>
    <property type="match status" value="1"/>
</dbReference>
<dbReference type="GO" id="GO:0004672">
    <property type="term" value="F:protein kinase activity"/>
    <property type="evidence" value="ECO:0007669"/>
    <property type="project" value="InterPro"/>
</dbReference>
<reference evidence="12" key="2">
    <citation type="submission" date="2014-02" db="EMBL/GenBank/DDBJ databases">
        <title>Complete DNA sequence of /Kuraishia capsulata/ illustrates novel genomic features among budding yeasts (/Saccharomycotina/).</title>
        <authorList>
            <person name="Morales L."/>
            <person name="Noel B."/>
            <person name="Porcel B."/>
            <person name="Marcet-Houben M."/>
            <person name="Hullo M-F."/>
            <person name="Sacerdot C."/>
            <person name="Tekaia F."/>
            <person name="Leh-Louis V."/>
            <person name="Despons L."/>
            <person name="Khanna V."/>
            <person name="Aury J-M."/>
            <person name="Barbe V."/>
            <person name="Couloux A."/>
            <person name="Labadie K."/>
            <person name="Pelletier E."/>
            <person name="Souciet J-L."/>
            <person name="Boekhout T."/>
            <person name="Gabaldon T."/>
            <person name="Wincker P."/>
            <person name="Dujon B."/>
        </authorList>
    </citation>
    <scope>NUCLEOTIDE SEQUENCE</scope>
    <source>
        <strain evidence="12">CBS 1993</strain>
    </source>
</reference>
<proteinExistence type="inferred from homology"/>
<evidence type="ECO:0000256" key="1">
    <source>
        <dbReference type="ARBA" id="ARBA00004496"/>
    </source>
</evidence>
<dbReference type="Proteomes" id="UP000019384">
    <property type="component" value="Unassembled WGS sequence"/>
</dbReference>
<sequence length="653" mass="72505">MSSRTNDTGSQASSQYDWAKNVPCRNILIHGFCKWENKGCSFSHDTGKTQPQSQPPPSQQASSTKSGPVSITAPAGETSASLAKSPSSSLPLSSGNSSTALGKKKFNFETPSFTPGSGGLTSPSSPNVNTITSKFAKMSPKLNNIPVFVPSSKTPNVSNSPTAKKVGFNPETAPVFTPSGLDAAPGAGIGAYSASPSMPAASLMPQPDVDDAYYSQKHMLFPPNYHLYAPAAPPHIQIKQYPNERLAEDLFIPNQLRETIQKKNEESLQVLPMSNLPDAIDVYHSLYPISQSFEEGSDRRSIIYKAVSNVDGKLYALRRIENVNIPNEKSLAPVNSWKDLGCANVVRLYEAFTTGAFGDLSLVMIYDYHPLSSTLMERHFYKMSDREFPELITEDLLWIYIVELTNAISMVHSKNLAVRTFDQSKIIITNKNRIRFSGCGIADILDFETNEDMESLQKADLRLFGSLILNLAKSTIFPQKIQNLSDLEIVNALGLSSGFKDALKWLLNEEGTIRDFQQIICDQTMKVVNGLQMSCDFMESVLGLEVENARLVRLMTKLDFVSDRPEFQLDHSWSETGERYPIKLFRDYVFHQVDEAGKPVLDLTHVISCLNKLDAGVEERLLLVNQEETSCIIISYKELKNCVEETFKFLRGR</sequence>
<feature type="binding site" evidence="7">
    <location>
        <begin position="424"/>
        <end position="425"/>
    </location>
    <ligand>
        <name>ATP</name>
        <dbReference type="ChEBI" id="CHEBI:30616"/>
    </ligand>
</feature>
<keyword evidence="13" id="KW-1185">Reference proteome</keyword>
<keyword evidence="4 7" id="KW-0547">Nucleotide-binding</keyword>
<dbReference type="GO" id="GO:0005524">
    <property type="term" value="F:ATP binding"/>
    <property type="evidence" value="ECO:0007669"/>
    <property type="project" value="UniProtKB-UniRule"/>
</dbReference>
<dbReference type="GO" id="GO:0006397">
    <property type="term" value="P:mRNA processing"/>
    <property type="evidence" value="ECO:0007669"/>
    <property type="project" value="UniProtKB-KW"/>
</dbReference>
<comment type="domain">
    <text evidence="7">The pseudokinase domain, the coiled-coil (CC), and C-terminal knob domain (CK) form a structural unit (PKC) that forms an extensive high-affinity interaction surface for PAN2.</text>
</comment>
<comment type="subcellular location">
    <subcellularLocation>
        <location evidence="1 7">Cytoplasm</location>
    </subcellularLocation>
</comment>
<dbReference type="SUPFAM" id="SSF56112">
    <property type="entry name" value="Protein kinase-like (PK-like)"/>
    <property type="match status" value="1"/>
</dbReference>
<feature type="domain" description="C3H1-type" evidence="11">
    <location>
        <begin position="18"/>
        <end position="47"/>
    </location>
</feature>
<comment type="subunit">
    <text evidence="7">Homodimer. Forms a heterotrimer with a catalytic subunit PAN2 to form the poly(A)-nuclease (PAN) deadenylation complex. Interacts (via PAM-2 motif) with poly(A)-binding protein PAB1 (via PABC domain), conferring substrate specificity of the enzyme complex.</text>
</comment>
<dbReference type="PANTHER" id="PTHR12272:SF11">
    <property type="entry name" value="PAN2-PAN3 DEADENYLATION COMPLEX SUBUNIT PAN3"/>
    <property type="match status" value="1"/>
</dbReference>
<dbReference type="InterPro" id="IPR041332">
    <property type="entry name" value="Pan3_CK"/>
</dbReference>
<reference evidence="12" key="1">
    <citation type="submission" date="2013-12" db="EMBL/GenBank/DDBJ databases">
        <authorList>
            <person name="Genoscope - CEA"/>
        </authorList>
    </citation>
    <scope>NUCLEOTIDE SEQUENCE</scope>
    <source>
        <strain evidence="12">CBS 1993</strain>
    </source>
</reference>
<feature type="region of interest" description="Disordered" evidence="9">
    <location>
        <begin position="44"/>
        <end position="96"/>
    </location>
</feature>
<organism evidence="12 13">
    <name type="scientific">Kuraishia capsulata CBS 1993</name>
    <dbReference type="NCBI Taxonomy" id="1382522"/>
    <lineage>
        <taxon>Eukaryota</taxon>
        <taxon>Fungi</taxon>
        <taxon>Dikarya</taxon>
        <taxon>Ascomycota</taxon>
        <taxon>Saccharomycotina</taxon>
        <taxon>Pichiomycetes</taxon>
        <taxon>Pichiales</taxon>
        <taxon>Pichiaceae</taxon>
        <taxon>Kuraishia</taxon>
    </lineage>
</organism>
<name>W6MMV9_9ASCO</name>
<feature type="zinc finger region" description="C3H1-type" evidence="8">
    <location>
        <begin position="18"/>
        <end position="47"/>
    </location>
</feature>
<evidence type="ECO:0000256" key="8">
    <source>
        <dbReference type="PROSITE-ProRule" id="PRU00723"/>
    </source>
</evidence>
<gene>
    <name evidence="7" type="primary">PAN3</name>
    <name evidence="12" type="ORF">KUCA_T00003511001</name>
</gene>
<dbReference type="OrthoDB" id="204958at2759"/>
<feature type="binding site" evidence="7">
    <location>
        <position position="318"/>
    </location>
    <ligand>
        <name>ATP</name>
        <dbReference type="ChEBI" id="CHEBI:30616"/>
    </ligand>
</feature>
<comment type="caution">
    <text evidence="7">Lacks conserved residue(s) required for the propagation of feature annotation.</text>
</comment>
<evidence type="ECO:0000256" key="9">
    <source>
        <dbReference type="SAM" id="MobiDB-lite"/>
    </source>
</evidence>
<dbReference type="InterPro" id="IPR000719">
    <property type="entry name" value="Prot_kinase_dom"/>
</dbReference>
<dbReference type="GO" id="GO:0006281">
    <property type="term" value="P:DNA repair"/>
    <property type="evidence" value="ECO:0007669"/>
    <property type="project" value="EnsemblFungi"/>
</dbReference>
<dbReference type="PROSITE" id="PS50103">
    <property type="entry name" value="ZF_C3H1"/>
    <property type="match status" value="1"/>
</dbReference>
<dbReference type="HAMAP" id="MF_03181">
    <property type="entry name" value="PAN3"/>
    <property type="match status" value="1"/>
</dbReference>
<dbReference type="GO" id="GO:0008143">
    <property type="term" value="F:poly(A) binding"/>
    <property type="evidence" value="ECO:0007669"/>
    <property type="project" value="EnsemblFungi"/>
</dbReference>
<keyword evidence="8" id="KW-0862">Zinc</keyword>
<dbReference type="AlphaFoldDB" id="W6MMV9"/>
<evidence type="ECO:0000256" key="6">
    <source>
        <dbReference type="ARBA" id="ARBA00023054"/>
    </source>
</evidence>
<dbReference type="Pfam" id="PF18101">
    <property type="entry name" value="Pan3_CK"/>
    <property type="match status" value="1"/>
</dbReference>
<comment type="domain">
    <text evidence="7">Contains a pseudokinase domain. The protein kinase domain is predicted to be catalytically inactive because some of the residues important for catalytic activity are substituted and it lacks the equivalent of the binding site for a peptide substrate. However, it has retained an ATP-binding site and ATP-binding is required for mRNA degradation, stimulating the activity of the PAN2 nuclease in vitro. The nucleotide-binding site is juxtaposed to the RNase active site of PAN2 in the complex and may actually bind nucleosides of a poly(A) RNA rather than ATP, feeding the poly(A)-tail to the active site of the deadenylase and thus increasing the efficiency with which this distributive enzyme degrades oligo(A) RNAs.</text>
</comment>
<dbReference type="PANTHER" id="PTHR12272">
    <property type="entry name" value="DEADENYLATION COMPLEX SUBUNIT PAN3"/>
    <property type="match status" value="1"/>
</dbReference>
<dbReference type="Gene3D" id="1.10.287.3700">
    <property type="match status" value="1"/>
</dbReference>